<dbReference type="GeneID" id="28832676"/>
<keyword evidence="3" id="KW-1185">Reference proteome</keyword>
<dbReference type="Proteomes" id="UP000070700">
    <property type="component" value="Unassembled WGS sequence"/>
</dbReference>
<feature type="compositionally biased region" description="Polar residues" evidence="1">
    <location>
        <begin position="338"/>
        <end position="348"/>
    </location>
</feature>
<name>A0A194WVB1_MOLSC</name>
<sequence>MFSALEIYQRWHARAIATLPDQIVQIPQISDGYGDFSFFCVSKGCSQCVGRRIVSSPDLASEESPTHTRRAFRFLDLPRDVRDMIYDYIVDPFRLKCRNDRIEVSIRPTWGGRCHPLRDGYTLRIIDSKYPDMIYDHGKHPLIFRAVISLAQVNHQIRTEIGHFFWKNTVLSASGEEGQCLLMIDLLRDRPAIHRGIKSLILSWTCGEGPMSLNDHVPEFCEYLAKHLALDEIQLEIWTTPSTAREIIELQESIAWVQAFRKITRKELTFALYLSNAEDLQLELEMDFNSGWHSEYESVDLTNGSNSNDSGSADGAEDGIDSAHYSTDIPSEVDFEEGTTQLTSGDQTNSHESEREDDGNEDSVSIQESESEDSEREDNDIDEDILSIQGSESNDDLRSDLQEGMRVALSAPPETSTEAVYLRSRLSSLAPRPQG</sequence>
<dbReference type="PANTHER" id="PTHR38790">
    <property type="entry name" value="2EXR DOMAIN-CONTAINING PROTEIN-RELATED"/>
    <property type="match status" value="1"/>
</dbReference>
<proteinExistence type="predicted"/>
<protein>
    <submittedName>
        <fullName evidence="2">Uncharacterized protein</fullName>
    </submittedName>
</protein>
<evidence type="ECO:0000313" key="2">
    <source>
        <dbReference type="EMBL" id="KUJ11906.1"/>
    </source>
</evidence>
<evidence type="ECO:0000313" key="3">
    <source>
        <dbReference type="Proteomes" id="UP000070700"/>
    </source>
</evidence>
<feature type="compositionally biased region" description="Acidic residues" evidence="1">
    <location>
        <begin position="369"/>
        <end position="385"/>
    </location>
</feature>
<organism evidence="2 3">
    <name type="scientific">Mollisia scopiformis</name>
    <name type="common">Conifer needle endophyte fungus</name>
    <name type="synonym">Phialocephala scopiformis</name>
    <dbReference type="NCBI Taxonomy" id="149040"/>
    <lineage>
        <taxon>Eukaryota</taxon>
        <taxon>Fungi</taxon>
        <taxon>Dikarya</taxon>
        <taxon>Ascomycota</taxon>
        <taxon>Pezizomycotina</taxon>
        <taxon>Leotiomycetes</taxon>
        <taxon>Helotiales</taxon>
        <taxon>Mollisiaceae</taxon>
        <taxon>Mollisia</taxon>
    </lineage>
</organism>
<dbReference type="PANTHER" id="PTHR38790:SF9">
    <property type="entry name" value="F-BOX DOMAIN-CONTAINING PROTEIN"/>
    <property type="match status" value="1"/>
</dbReference>
<feature type="compositionally biased region" description="Low complexity" evidence="1">
    <location>
        <begin position="303"/>
        <end position="314"/>
    </location>
</feature>
<accession>A0A194WVB1</accession>
<dbReference type="RefSeq" id="XP_018066261.1">
    <property type="nucleotide sequence ID" value="XM_018222950.1"/>
</dbReference>
<reference evidence="2 3" key="1">
    <citation type="submission" date="2015-10" db="EMBL/GenBank/DDBJ databases">
        <title>Full genome of DAOMC 229536 Phialocephala scopiformis, a fungal endophyte of spruce producing the potent anti-insectan compound rugulosin.</title>
        <authorList>
            <consortium name="DOE Joint Genome Institute"/>
            <person name="Walker A.K."/>
            <person name="Frasz S.L."/>
            <person name="Seifert K.A."/>
            <person name="Miller J.D."/>
            <person name="Mondo S.J."/>
            <person name="Labutti K."/>
            <person name="Lipzen A."/>
            <person name="Dockter R."/>
            <person name="Kennedy M."/>
            <person name="Grigoriev I.V."/>
            <person name="Spatafora J.W."/>
        </authorList>
    </citation>
    <scope>NUCLEOTIDE SEQUENCE [LARGE SCALE GENOMIC DNA]</scope>
    <source>
        <strain evidence="2 3">CBS 120377</strain>
    </source>
</reference>
<gene>
    <name evidence="2" type="ORF">LY89DRAFT_786073</name>
</gene>
<dbReference type="OrthoDB" id="3558721at2759"/>
<dbReference type="InParanoid" id="A0A194WVB1"/>
<evidence type="ECO:0000256" key="1">
    <source>
        <dbReference type="SAM" id="MobiDB-lite"/>
    </source>
</evidence>
<dbReference type="KEGG" id="psco:LY89DRAFT_786073"/>
<feature type="region of interest" description="Disordered" evidence="1">
    <location>
        <begin position="299"/>
        <end position="420"/>
    </location>
</feature>
<dbReference type="AlphaFoldDB" id="A0A194WVB1"/>
<dbReference type="EMBL" id="KQ947425">
    <property type="protein sequence ID" value="KUJ11906.1"/>
    <property type="molecule type" value="Genomic_DNA"/>
</dbReference>